<accession>X1GZZ4</accession>
<comment type="caution">
    <text evidence="1">The sequence shown here is derived from an EMBL/GenBank/DDBJ whole genome shotgun (WGS) entry which is preliminary data.</text>
</comment>
<sequence>MGVKILQIIASIFFIFIISQPLSFSDTYTCKCEFDTNEYEATGYFSGTCSYTMNETRKKCEIRRAEIIKI</sequence>
<protein>
    <submittedName>
        <fullName evidence="1">Uncharacterized protein</fullName>
    </submittedName>
</protein>
<gene>
    <name evidence="1" type="ORF">S03H2_33756</name>
</gene>
<evidence type="ECO:0000313" key="1">
    <source>
        <dbReference type="EMBL" id="GAH50430.1"/>
    </source>
</evidence>
<name>X1GZZ4_9ZZZZ</name>
<proteinExistence type="predicted"/>
<dbReference type="AlphaFoldDB" id="X1GZZ4"/>
<organism evidence="1">
    <name type="scientific">marine sediment metagenome</name>
    <dbReference type="NCBI Taxonomy" id="412755"/>
    <lineage>
        <taxon>unclassified sequences</taxon>
        <taxon>metagenomes</taxon>
        <taxon>ecological metagenomes</taxon>
    </lineage>
</organism>
<dbReference type="EMBL" id="BARU01020566">
    <property type="protein sequence ID" value="GAH50430.1"/>
    <property type="molecule type" value="Genomic_DNA"/>
</dbReference>
<reference evidence="1" key="1">
    <citation type="journal article" date="2014" name="Front. Microbiol.">
        <title>High frequency of phylogenetically diverse reductive dehalogenase-homologous genes in deep subseafloor sedimentary metagenomes.</title>
        <authorList>
            <person name="Kawai M."/>
            <person name="Futagami T."/>
            <person name="Toyoda A."/>
            <person name="Takaki Y."/>
            <person name="Nishi S."/>
            <person name="Hori S."/>
            <person name="Arai W."/>
            <person name="Tsubouchi T."/>
            <person name="Morono Y."/>
            <person name="Uchiyama I."/>
            <person name="Ito T."/>
            <person name="Fujiyama A."/>
            <person name="Inagaki F."/>
            <person name="Takami H."/>
        </authorList>
    </citation>
    <scope>NUCLEOTIDE SEQUENCE</scope>
    <source>
        <strain evidence="1">Expedition CK06-06</strain>
    </source>
</reference>